<dbReference type="PANTHER" id="PTHR12203">
    <property type="entry name" value="KDEL LYS-ASP-GLU-LEU CONTAINING - RELATED"/>
    <property type="match status" value="1"/>
</dbReference>
<name>A0A177TJT0_9BASI</name>
<evidence type="ECO:0000313" key="5">
    <source>
        <dbReference type="Proteomes" id="UP000077521"/>
    </source>
</evidence>
<dbReference type="Proteomes" id="UP000077521">
    <property type="component" value="Unassembled WGS sequence"/>
</dbReference>
<reference evidence="4" key="1">
    <citation type="submission" date="2016-04" db="EMBL/GenBank/DDBJ databases">
        <authorList>
            <person name="Nguyen H.D."/>
            <person name="Samba Siva P."/>
            <person name="Cullis J."/>
            <person name="Levesque C.A."/>
            <person name="Hambleton S."/>
        </authorList>
    </citation>
    <scope>NUCLEOTIDE SEQUENCE</scope>
    <source>
        <strain evidence="4">DAOMC 236416</strain>
    </source>
</reference>
<organism evidence="4 5">
    <name type="scientific">Tilletia indica</name>
    <dbReference type="NCBI Taxonomy" id="43049"/>
    <lineage>
        <taxon>Eukaryota</taxon>
        <taxon>Fungi</taxon>
        <taxon>Dikarya</taxon>
        <taxon>Basidiomycota</taxon>
        <taxon>Ustilaginomycotina</taxon>
        <taxon>Exobasidiomycetes</taxon>
        <taxon>Tilletiales</taxon>
        <taxon>Tilletiaceae</taxon>
        <taxon>Tilletia</taxon>
    </lineage>
</organism>
<feature type="domain" description="Glycosyl transferase CAP10" evidence="3">
    <location>
        <begin position="228"/>
        <end position="485"/>
    </location>
</feature>
<feature type="transmembrane region" description="Helical" evidence="2">
    <location>
        <begin position="65"/>
        <end position="83"/>
    </location>
</feature>
<keyword evidence="2" id="KW-1133">Transmembrane helix</keyword>
<feature type="region of interest" description="Disordered" evidence="1">
    <location>
        <begin position="1"/>
        <end position="24"/>
    </location>
</feature>
<reference evidence="4" key="2">
    <citation type="journal article" date="2019" name="IMA Fungus">
        <title>Genome sequencing and comparison of five Tilletia species to identify candidate genes for the detection of regulated species infecting wheat.</title>
        <authorList>
            <person name="Nguyen H.D.T."/>
            <person name="Sultana T."/>
            <person name="Kesanakurti P."/>
            <person name="Hambleton S."/>
        </authorList>
    </citation>
    <scope>NUCLEOTIDE SEQUENCE</scope>
    <source>
        <strain evidence="4">DAOMC 236416</strain>
    </source>
</reference>
<dbReference type="SMART" id="SM00672">
    <property type="entry name" value="CAP10"/>
    <property type="match status" value="1"/>
</dbReference>
<dbReference type="EMBL" id="LWDF02000121">
    <property type="protein sequence ID" value="KAE8257192.1"/>
    <property type="molecule type" value="Genomic_DNA"/>
</dbReference>
<dbReference type="Pfam" id="PF05686">
    <property type="entry name" value="Glyco_transf_90"/>
    <property type="match status" value="1"/>
</dbReference>
<evidence type="ECO:0000256" key="2">
    <source>
        <dbReference type="SAM" id="Phobius"/>
    </source>
</evidence>
<proteinExistence type="predicted"/>
<sequence>MYSQVNQSETALPMGTLSASSSSSSATQTDSVLHWTTSSPAWKSGPSSSSTRRSSRLLQRLRQKWFTISLWFFTLLVVLNLVFGDGLNVGYALVAYTKKFTWSASNALTGKGGELSWSQQPWVETGRTDLNYTTPFNRDDLTLTEDECDALFPGLWKDLDRAKAYYTRRQPFTRNYLERSCAEETFTQLRVVIYHNRLYVKMYRQSDFKRTQTTLALLQQSIVSSREKLPNVEFCLDLQDWGSMGKFSLSRSPDQHDTWLMPDYAYYNWLEHIGGSYKEFREKSAALEKSIGWEGKTAKLFWRGSMKVGTADRESMVAAATGHDWSDVKPLNWAGNRSEWVSMVDHCKWKFHGFAEGNTYSGRLRYLQHCRSVLVTHEPRWIQHWTHLYNANTSSPDQNIVFVPPALPGTKGTPVKDFENGPVRYDTTWSRLPEVMEELLRDDAKAKQIADNQVAFFRDRYISPASATCYWRKALKTFSEVQLYDVDLTGREISYEDHMLNGFPAWPPTE</sequence>
<evidence type="ECO:0000259" key="3">
    <source>
        <dbReference type="SMART" id="SM00672"/>
    </source>
</evidence>
<accession>A0A177TJT0</accession>
<dbReference type="InterPro" id="IPR051091">
    <property type="entry name" value="O-Glucosyltr/Glycosyltrsf_90"/>
</dbReference>
<protein>
    <recommendedName>
        <fullName evidence="3">Glycosyl transferase CAP10 domain-containing protein</fullName>
    </recommendedName>
</protein>
<evidence type="ECO:0000313" key="4">
    <source>
        <dbReference type="EMBL" id="KAE8257192.1"/>
    </source>
</evidence>
<comment type="caution">
    <text evidence="4">The sequence shown here is derived from an EMBL/GenBank/DDBJ whole genome shotgun (WGS) entry which is preliminary data.</text>
</comment>
<feature type="compositionally biased region" description="Polar residues" evidence="1">
    <location>
        <begin position="1"/>
        <end position="10"/>
    </location>
</feature>
<keyword evidence="2" id="KW-0812">Transmembrane</keyword>
<keyword evidence="5" id="KW-1185">Reference proteome</keyword>
<evidence type="ECO:0000256" key="1">
    <source>
        <dbReference type="SAM" id="MobiDB-lite"/>
    </source>
</evidence>
<gene>
    <name evidence="4" type="ORF">A4X13_0g2507</name>
</gene>
<dbReference type="PANTHER" id="PTHR12203:SF107">
    <property type="entry name" value="GLYCOSYL TRANSFERASE CAP10 DOMAIN-CONTAINING PROTEIN"/>
    <property type="match status" value="1"/>
</dbReference>
<dbReference type="AlphaFoldDB" id="A0A177TJT0"/>
<dbReference type="InterPro" id="IPR006598">
    <property type="entry name" value="CAP10"/>
</dbReference>
<keyword evidence="2" id="KW-0472">Membrane</keyword>